<reference evidence="2 3" key="1">
    <citation type="journal article" date="2022" name="G3 (Bethesda)">
        <title>Whole-genome sequence and methylome profiling of the almond [Prunus dulcis (Mill.) D.A. Webb] cultivar 'Nonpareil'.</title>
        <authorList>
            <person name="D'Amico-Willman K.M."/>
            <person name="Ouma W.Z."/>
            <person name="Meulia T."/>
            <person name="Sideli G.M."/>
            <person name="Gradziel T.M."/>
            <person name="Fresnedo-Ramirez J."/>
        </authorList>
    </citation>
    <scope>NUCLEOTIDE SEQUENCE [LARGE SCALE GENOMIC DNA]</scope>
    <source>
        <strain evidence="2">Clone GOH B32 T37-40</strain>
    </source>
</reference>
<feature type="region of interest" description="Disordered" evidence="1">
    <location>
        <begin position="19"/>
        <end position="58"/>
    </location>
</feature>
<dbReference type="EMBL" id="JAJFAZ020000008">
    <property type="protein sequence ID" value="KAI5313199.1"/>
    <property type="molecule type" value="Genomic_DNA"/>
</dbReference>
<organism evidence="2 3">
    <name type="scientific">Prunus dulcis</name>
    <name type="common">Almond</name>
    <name type="synonym">Amygdalus dulcis</name>
    <dbReference type="NCBI Taxonomy" id="3755"/>
    <lineage>
        <taxon>Eukaryota</taxon>
        <taxon>Viridiplantae</taxon>
        <taxon>Streptophyta</taxon>
        <taxon>Embryophyta</taxon>
        <taxon>Tracheophyta</taxon>
        <taxon>Spermatophyta</taxon>
        <taxon>Magnoliopsida</taxon>
        <taxon>eudicotyledons</taxon>
        <taxon>Gunneridae</taxon>
        <taxon>Pentapetalae</taxon>
        <taxon>rosids</taxon>
        <taxon>fabids</taxon>
        <taxon>Rosales</taxon>
        <taxon>Rosaceae</taxon>
        <taxon>Amygdaloideae</taxon>
        <taxon>Amygdaleae</taxon>
        <taxon>Prunus</taxon>
    </lineage>
</organism>
<evidence type="ECO:0000256" key="1">
    <source>
        <dbReference type="SAM" id="MobiDB-lite"/>
    </source>
</evidence>
<dbReference type="AlphaFoldDB" id="A0AAD4UUT5"/>
<accession>A0AAD4UUT5</accession>
<proteinExistence type="predicted"/>
<evidence type="ECO:0000313" key="3">
    <source>
        <dbReference type="Proteomes" id="UP001054821"/>
    </source>
</evidence>
<feature type="compositionally biased region" description="Basic and acidic residues" evidence="1">
    <location>
        <begin position="32"/>
        <end position="42"/>
    </location>
</feature>
<gene>
    <name evidence="2" type="ORF">L3X38_042373</name>
</gene>
<evidence type="ECO:0000313" key="2">
    <source>
        <dbReference type="EMBL" id="KAI5313199.1"/>
    </source>
</evidence>
<keyword evidence="3" id="KW-1185">Reference proteome</keyword>
<sequence length="99" mass="11302">MNQFSRILEAVRRTSMSVKLVSGQRNEEDDDHQALSEDDKSSNDVNPHRRRDRKSYPLLPCKDEESHVILDAMFTNKCEEGSSSGVFTIDMPEEHHLGA</sequence>
<dbReference type="Proteomes" id="UP001054821">
    <property type="component" value="Chromosome 8"/>
</dbReference>
<name>A0AAD4UUT5_PRUDU</name>
<comment type="caution">
    <text evidence="2">The sequence shown here is derived from an EMBL/GenBank/DDBJ whole genome shotgun (WGS) entry which is preliminary data.</text>
</comment>
<protein>
    <submittedName>
        <fullName evidence="2">Uncharacterized protein</fullName>
    </submittedName>
</protein>